<dbReference type="AlphaFoldDB" id="W6YAF6"/>
<name>W6YAF6_COCC2</name>
<dbReference type="Proteomes" id="UP000053841">
    <property type="component" value="Unassembled WGS sequence"/>
</dbReference>
<feature type="non-terminal residue" evidence="1">
    <location>
        <position position="1"/>
    </location>
</feature>
<evidence type="ECO:0000313" key="2">
    <source>
        <dbReference type="Proteomes" id="UP000053841"/>
    </source>
</evidence>
<organism evidence="1 2">
    <name type="scientific">Cochliobolus carbonum (strain 26-R-13)</name>
    <name type="common">Maize leaf spot fungus</name>
    <name type="synonym">Bipolaris zeicola</name>
    <dbReference type="NCBI Taxonomy" id="930089"/>
    <lineage>
        <taxon>Eukaryota</taxon>
        <taxon>Fungi</taxon>
        <taxon>Dikarya</taxon>
        <taxon>Ascomycota</taxon>
        <taxon>Pezizomycotina</taxon>
        <taxon>Dothideomycetes</taxon>
        <taxon>Pleosporomycetidae</taxon>
        <taxon>Pleosporales</taxon>
        <taxon>Pleosporineae</taxon>
        <taxon>Pleosporaceae</taxon>
        <taxon>Bipolaris</taxon>
    </lineage>
</organism>
<dbReference type="KEGG" id="bze:COCCADRAFT_93233"/>
<keyword evidence="2" id="KW-1185">Reference proteome</keyword>
<dbReference type="EMBL" id="KI964590">
    <property type="protein sequence ID" value="EUC34515.1"/>
    <property type="molecule type" value="Genomic_DNA"/>
</dbReference>
<dbReference type="GeneID" id="19153533"/>
<proteinExistence type="predicted"/>
<protein>
    <submittedName>
        <fullName evidence="1">Uncharacterized protein</fullName>
    </submittedName>
</protein>
<reference evidence="1 2" key="1">
    <citation type="journal article" date="2013" name="PLoS Genet.">
        <title>Comparative genome structure, secondary metabolite, and effector coding capacity across Cochliobolus pathogens.</title>
        <authorList>
            <person name="Condon B.J."/>
            <person name="Leng Y."/>
            <person name="Wu D."/>
            <person name="Bushley K.E."/>
            <person name="Ohm R.A."/>
            <person name="Otillar R."/>
            <person name="Martin J."/>
            <person name="Schackwitz W."/>
            <person name="Grimwood J."/>
            <person name="MohdZainudin N."/>
            <person name="Xue C."/>
            <person name="Wang R."/>
            <person name="Manning V.A."/>
            <person name="Dhillon B."/>
            <person name="Tu Z.J."/>
            <person name="Steffenson B.J."/>
            <person name="Salamov A."/>
            <person name="Sun H."/>
            <person name="Lowry S."/>
            <person name="LaButti K."/>
            <person name="Han J."/>
            <person name="Copeland A."/>
            <person name="Lindquist E."/>
            <person name="Barry K."/>
            <person name="Schmutz J."/>
            <person name="Baker S.E."/>
            <person name="Ciuffetti L.M."/>
            <person name="Grigoriev I.V."/>
            <person name="Zhong S."/>
            <person name="Turgeon B.G."/>
        </authorList>
    </citation>
    <scope>NUCLEOTIDE SEQUENCE [LARGE SCALE GENOMIC DNA]</scope>
    <source>
        <strain evidence="1 2">26-R-13</strain>
    </source>
</reference>
<accession>W6YAF6</accession>
<dbReference type="RefSeq" id="XP_007711204.1">
    <property type="nucleotide sequence ID" value="XM_007713014.1"/>
</dbReference>
<gene>
    <name evidence="1" type="ORF">COCCADRAFT_93233</name>
</gene>
<sequence length="62" mass="6817">FFSLVASGGRFGRSYQGPFRLCLITSIGGFWFTLCKACCWTVCKGGSVGWVKGGMDGQRHYK</sequence>
<evidence type="ECO:0000313" key="1">
    <source>
        <dbReference type="EMBL" id="EUC34515.1"/>
    </source>
</evidence>
<dbReference type="HOGENOM" id="CLU_2910213_0_0_1"/>